<dbReference type="SUPFAM" id="SSF101744">
    <property type="entry name" value="Rof/RNase P subunit-like"/>
    <property type="match status" value="1"/>
</dbReference>
<keyword evidence="2" id="KW-1185">Reference proteome</keyword>
<dbReference type="Gene3D" id="2.30.30.400">
    <property type="entry name" value="Rof-like"/>
    <property type="match status" value="1"/>
</dbReference>
<dbReference type="EMBL" id="CP157743">
    <property type="protein sequence ID" value="XBS20124.1"/>
    <property type="molecule type" value="Genomic_DNA"/>
</dbReference>
<dbReference type="InterPro" id="IPR009778">
    <property type="entry name" value="ROF"/>
</dbReference>
<reference evidence="1 2" key="1">
    <citation type="journal article" date="2024" name="Microbiology">
        <title>Methylomarinum rosea sp. nov., a novel halophilic methanotrophic bacterium from the hypersaline Lake Elton.</title>
        <authorList>
            <person name="Suleimanov R.Z."/>
            <person name="Oshkin I.Y."/>
            <person name="Danilova O.V."/>
            <person name="Suzina N.E."/>
            <person name="Dedysh S.N."/>
        </authorList>
    </citation>
    <scope>NUCLEOTIDE SEQUENCE [LARGE SCALE GENOMIC DNA]</scope>
    <source>
        <strain evidence="1 2">Ch1-1</strain>
    </source>
</reference>
<dbReference type="AlphaFoldDB" id="A0AAU7NT42"/>
<dbReference type="Proteomes" id="UP001225378">
    <property type="component" value="Chromosome"/>
</dbReference>
<dbReference type="Pfam" id="PF07073">
    <property type="entry name" value="ROF"/>
    <property type="match status" value="1"/>
</dbReference>
<dbReference type="InterPro" id="IPR023534">
    <property type="entry name" value="Rof/RNase_P-like"/>
</dbReference>
<sequence>MSKLISCQLHDYIEIACMYHYRIRLTLKNREVIEGRALDTCVDADKREYLLLDDGEKRQVELNKLAGMEVLSANPAFKKVDF</sequence>
<accession>A0AAU7NT42</accession>
<evidence type="ECO:0000313" key="2">
    <source>
        <dbReference type="Proteomes" id="UP001225378"/>
    </source>
</evidence>
<dbReference type="RefSeq" id="WP_305907153.1">
    <property type="nucleotide sequence ID" value="NZ_CP157743.1"/>
</dbReference>
<dbReference type="InterPro" id="IPR038626">
    <property type="entry name" value="Rof-like_sf"/>
</dbReference>
<evidence type="ECO:0000313" key="1">
    <source>
        <dbReference type="EMBL" id="XBS20124.1"/>
    </source>
</evidence>
<gene>
    <name evidence="1" type="ORF">Q9L42_017475</name>
</gene>
<proteinExistence type="predicted"/>
<name>A0AAU7NT42_9GAMM</name>
<organism evidence="1 2">
    <name type="scientific">Methylomarinum roseum</name>
    <dbReference type="NCBI Taxonomy" id="3067653"/>
    <lineage>
        <taxon>Bacteria</taxon>
        <taxon>Pseudomonadati</taxon>
        <taxon>Pseudomonadota</taxon>
        <taxon>Gammaproteobacteria</taxon>
        <taxon>Methylococcales</taxon>
        <taxon>Methylococcaceae</taxon>
        <taxon>Methylomarinum</taxon>
    </lineage>
</organism>
<dbReference type="KEGG" id="mech:Q9L42_017475"/>
<protein>
    <submittedName>
        <fullName evidence="1">Rho-binding antiterminator</fullName>
    </submittedName>
</protein>